<dbReference type="InterPro" id="IPR007922">
    <property type="entry name" value="DciA-like"/>
</dbReference>
<evidence type="ECO:0000313" key="3">
    <source>
        <dbReference type="Proteomes" id="UP000564378"/>
    </source>
</evidence>
<feature type="region of interest" description="Disordered" evidence="1">
    <location>
        <begin position="118"/>
        <end position="140"/>
    </location>
</feature>
<reference evidence="2 3" key="1">
    <citation type="submission" date="2020-08" db="EMBL/GenBank/DDBJ databases">
        <title>Draft genome sequence of Parasphingopyxis sp. GrpM-11.</title>
        <authorList>
            <person name="Oh J."/>
            <person name="Roh D.-H."/>
        </authorList>
    </citation>
    <scope>NUCLEOTIDE SEQUENCE [LARGE SCALE GENOMIC DNA]</scope>
    <source>
        <strain evidence="2 3">GrpM-11</strain>
    </source>
</reference>
<dbReference type="EMBL" id="JACJVJ010000002">
    <property type="protein sequence ID" value="MBC2778691.1"/>
    <property type="molecule type" value="Genomic_DNA"/>
</dbReference>
<sequence length="201" mass="21727">MAKTRNISGKDPKKAPPRSRRARAVGDMVPNIGAASFRRFGFVQSSVVSRWPEIVGDRYAEVSTPESIRFPAGKRSNGVLRLNVAGAHATMMQHIEPAIIERVNRFFGYPAVSRIAIQQGRPPEPAERRPAPPSLRPVPAALGDSLREIADPELRACLEGLAASVVAVDSAPRLDAKAPVQQLQVKRLGDIGRDAINGVTE</sequence>
<gene>
    <name evidence="2" type="ORF">H6P80_13790</name>
</gene>
<organism evidence="2 3">
    <name type="scientific">Parasphingopyxis marina</name>
    <dbReference type="NCBI Taxonomy" id="2761622"/>
    <lineage>
        <taxon>Bacteria</taxon>
        <taxon>Pseudomonadati</taxon>
        <taxon>Pseudomonadota</taxon>
        <taxon>Alphaproteobacteria</taxon>
        <taxon>Sphingomonadales</taxon>
        <taxon>Sphingomonadaceae</taxon>
        <taxon>Parasphingopyxis</taxon>
    </lineage>
</organism>
<evidence type="ECO:0000313" key="2">
    <source>
        <dbReference type="EMBL" id="MBC2778691.1"/>
    </source>
</evidence>
<accession>A0A842I1Q1</accession>
<proteinExistence type="predicted"/>
<dbReference type="Pfam" id="PF05258">
    <property type="entry name" value="DciA"/>
    <property type="match status" value="1"/>
</dbReference>
<evidence type="ECO:0000256" key="1">
    <source>
        <dbReference type="SAM" id="MobiDB-lite"/>
    </source>
</evidence>
<comment type="caution">
    <text evidence="2">The sequence shown here is derived from an EMBL/GenBank/DDBJ whole genome shotgun (WGS) entry which is preliminary data.</text>
</comment>
<feature type="region of interest" description="Disordered" evidence="1">
    <location>
        <begin position="1"/>
        <end position="23"/>
    </location>
</feature>
<name>A0A842I1Q1_9SPHN</name>
<keyword evidence="3" id="KW-1185">Reference proteome</keyword>
<dbReference type="Proteomes" id="UP000564378">
    <property type="component" value="Unassembled WGS sequence"/>
</dbReference>
<protein>
    <submittedName>
        <fullName evidence="2">DUF721 domain-containing protein</fullName>
    </submittedName>
</protein>
<dbReference type="AlphaFoldDB" id="A0A842I1Q1"/>